<organism evidence="1 2">
    <name type="scientific">Neurospora tetrasperma (strain FGSC 2508 / ATCC MYA-4615 / P0657)</name>
    <dbReference type="NCBI Taxonomy" id="510951"/>
    <lineage>
        <taxon>Eukaryota</taxon>
        <taxon>Fungi</taxon>
        <taxon>Dikarya</taxon>
        <taxon>Ascomycota</taxon>
        <taxon>Pezizomycotina</taxon>
        <taxon>Sordariomycetes</taxon>
        <taxon>Sordariomycetidae</taxon>
        <taxon>Sordariales</taxon>
        <taxon>Sordariaceae</taxon>
        <taxon>Neurospora</taxon>
    </lineage>
</organism>
<proteinExistence type="predicted"/>
<dbReference type="GeneID" id="20827345"/>
<evidence type="ECO:0000313" key="1">
    <source>
        <dbReference type="EMBL" id="EGO54025.1"/>
    </source>
</evidence>
<keyword evidence="2" id="KW-1185">Reference proteome</keyword>
<name>F8MW30_NEUT8</name>
<dbReference type="VEuPathDB" id="FungiDB:NEUTE1DRAFT_18330"/>
<protein>
    <submittedName>
        <fullName evidence="1">Uncharacterized protein</fullName>
    </submittedName>
</protein>
<reference evidence="2" key="1">
    <citation type="journal article" date="2011" name="Genetics">
        <title>Massive changes in genome architecture accompany the transition to self-fertility in the filamentous fungus Neurospora tetrasperma.</title>
        <authorList>
            <person name="Ellison C.E."/>
            <person name="Stajich J.E."/>
            <person name="Jacobson D.J."/>
            <person name="Natvig D.O."/>
            <person name="Lapidus A."/>
            <person name="Foster B."/>
            <person name="Aerts A."/>
            <person name="Riley R."/>
            <person name="Lindquist E.A."/>
            <person name="Grigoriev I.V."/>
            <person name="Taylor J.W."/>
        </authorList>
    </citation>
    <scope>NUCLEOTIDE SEQUENCE [LARGE SCALE GENOMIC DNA]</scope>
    <source>
        <strain evidence="2">FGSC 2508 / P0657</strain>
    </source>
</reference>
<feature type="non-terminal residue" evidence="1">
    <location>
        <position position="67"/>
    </location>
</feature>
<evidence type="ECO:0000313" key="2">
    <source>
        <dbReference type="Proteomes" id="UP000008065"/>
    </source>
</evidence>
<dbReference type="RefSeq" id="XP_009853791.1">
    <property type="nucleotide sequence ID" value="XM_009855489.1"/>
</dbReference>
<feature type="non-terminal residue" evidence="1">
    <location>
        <position position="1"/>
    </location>
</feature>
<accession>F8MW30</accession>
<gene>
    <name evidence="1" type="ORF">NEUTE1DRAFT_18330</name>
</gene>
<dbReference type="Proteomes" id="UP000008065">
    <property type="component" value="Unassembled WGS sequence"/>
</dbReference>
<dbReference type="HOGENOM" id="CLU_2819542_0_0_1"/>
<sequence>NTGDAWDFADDYYDHIMLVWVSGFCTARLRPNHVGLGFRVLHCPSTTKSCWSGFPGSALSNYGQIML</sequence>
<dbReference type="AlphaFoldDB" id="F8MW30"/>
<dbReference type="EMBL" id="GL891307">
    <property type="protein sequence ID" value="EGO54025.1"/>
    <property type="molecule type" value="Genomic_DNA"/>
</dbReference>
<dbReference type="KEGG" id="nte:NEUTE1DRAFT18330"/>